<evidence type="ECO:0008006" key="4">
    <source>
        <dbReference type="Google" id="ProtNLM"/>
    </source>
</evidence>
<dbReference type="InterPro" id="IPR015867">
    <property type="entry name" value="N-reg_PII/ATP_PRibTrfase_C"/>
</dbReference>
<dbReference type="InterPro" id="IPR002678">
    <property type="entry name" value="DUF34/NIF3"/>
</dbReference>
<organism evidence="3">
    <name type="scientific">marine sediment metagenome</name>
    <dbReference type="NCBI Taxonomy" id="412755"/>
    <lineage>
        <taxon>unclassified sequences</taxon>
        <taxon>metagenomes</taxon>
        <taxon>ecological metagenomes</taxon>
    </lineage>
</organism>
<protein>
    <recommendedName>
        <fullName evidence="4">Nif3-like dinuclear metal center hexameric protein</fullName>
    </recommendedName>
</protein>
<dbReference type="PANTHER" id="PTHR13799:SF14">
    <property type="entry name" value="GTP CYCLOHYDROLASE 1 TYPE 2 HOMOLOG"/>
    <property type="match status" value="1"/>
</dbReference>
<proteinExistence type="inferred from homology"/>
<dbReference type="Pfam" id="PF01784">
    <property type="entry name" value="DUF34_NIF3"/>
    <property type="match status" value="1"/>
</dbReference>
<dbReference type="InterPro" id="IPR036069">
    <property type="entry name" value="DUF34/NIF3_sf"/>
</dbReference>
<dbReference type="GO" id="GO:0005737">
    <property type="term" value="C:cytoplasm"/>
    <property type="evidence" value="ECO:0007669"/>
    <property type="project" value="TreeGrafter"/>
</dbReference>
<accession>X0XXC2</accession>
<dbReference type="EMBL" id="BARS01049077">
    <property type="protein sequence ID" value="GAG29426.1"/>
    <property type="molecule type" value="Genomic_DNA"/>
</dbReference>
<evidence type="ECO:0000256" key="1">
    <source>
        <dbReference type="ARBA" id="ARBA00006964"/>
    </source>
</evidence>
<reference evidence="3" key="1">
    <citation type="journal article" date="2014" name="Front. Microbiol.">
        <title>High frequency of phylogenetically diverse reductive dehalogenase-homologous genes in deep subseafloor sedimentary metagenomes.</title>
        <authorList>
            <person name="Kawai M."/>
            <person name="Futagami T."/>
            <person name="Toyoda A."/>
            <person name="Takaki Y."/>
            <person name="Nishi S."/>
            <person name="Hori S."/>
            <person name="Arai W."/>
            <person name="Tsubouchi T."/>
            <person name="Morono Y."/>
            <person name="Uchiyama I."/>
            <person name="Ito T."/>
            <person name="Fujiyama A."/>
            <person name="Inagaki F."/>
            <person name="Takami H."/>
        </authorList>
    </citation>
    <scope>NUCLEOTIDE SEQUENCE</scope>
    <source>
        <strain evidence="3">Expedition CK06-06</strain>
    </source>
</reference>
<gene>
    <name evidence="3" type="ORF">S01H1_73449</name>
</gene>
<name>X0XXC2_9ZZZZ</name>
<evidence type="ECO:0000256" key="2">
    <source>
        <dbReference type="ARBA" id="ARBA00022723"/>
    </source>
</evidence>
<dbReference type="GO" id="GO:0046872">
    <property type="term" value="F:metal ion binding"/>
    <property type="evidence" value="ECO:0007669"/>
    <property type="project" value="UniProtKB-KW"/>
</dbReference>
<feature type="non-terminal residue" evidence="3">
    <location>
        <position position="1"/>
    </location>
</feature>
<dbReference type="PANTHER" id="PTHR13799">
    <property type="entry name" value="NGG1 INTERACTING FACTOR 3"/>
    <property type="match status" value="1"/>
</dbReference>
<comment type="caution">
    <text evidence="3">The sequence shown here is derived from an EMBL/GenBank/DDBJ whole genome shotgun (WGS) entry which is preliminary data.</text>
</comment>
<dbReference type="SUPFAM" id="SSF102705">
    <property type="entry name" value="NIF3 (NGG1p interacting factor 3)-like"/>
    <property type="match status" value="1"/>
</dbReference>
<sequence length="215" mass="22157">DAGAGIIGGYNECAFLGMGIGQFCGGPETKPTVGVPNKNTAVEEVRLEMVAPRDKLAAIAAAIRNAHSYEEPAVDIYPLIATHTATGQGRVGKLSRGVTAATLIAKIRKALGVDKVLVAGDPKSRTKVEIAAVGAGSCGSMWKGAAAAGATFYLTGEMRHHDALAAAAAGLTCVCVGHSNSERIALAKLAARVKSTHPQLETILSKIDRDPFQIV</sequence>
<keyword evidence="2" id="KW-0479">Metal-binding</keyword>
<evidence type="ECO:0000313" key="3">
    <source>
        <dbReference type="EMBL" id="GAG29426.1"/>
    </source>
</evidence>
<dbReference type="AlphaFoldDB" id="X0XXC2"/>
<dbReference type="Gene3D" id="3.30.70.120">
    <property type="match status" value="1"/>
</dbReference>
<comment type="similarity">
    <text evidence="1">Belongs to the GTP cyclohydrolase I type 2/NIF3 family.</text>
</comment>